<dbReference type="Pfam" id="PF00535">
    <property type="entry name" value="Glycos_transf_2"/>
    <property type="match status" value="1"/>
</dbReference>
<evidence type="ECO:0000256" key="1">
    <source>
        <dbReference type="ARBA" id="ARBA00006739"/>
    </source>
</evidence>
<dbReference type="PANTHER" id="PTHR43179">
    <property type="entry name" value="RHAMNOSYLTRANSFERASE WBBL"/>
    <property type="match status" value="1"/>
</dbReference>
<organism evidence="8 9">
    <name type="scientific">Gluconacetobacter tumulisoli</name>
    <dbReference type="NCBI Taxonomy" id="1286189"/>
    <lineage>
        <taxon>Bacteria</taxon>
        <taxon>Pseudomonadati</taxon>
        <taxon>Pseudomonadota</taxon>
        <taxon>Alphaproteobacteria</taxon>
        <taxon>Acetobacterales</taxon>
        <taxon>Acetobacteraceae</taxon>
        <taxon>Gluconacetobacter</taxon>
    </lineage>
</organism>
<sequence>MDEAARMRRDDDVTSVEGTVSRIPEGTDRGMVTFDLVSESDYVASDINYAFGLPTQGGAFSDVTEALDLELDPVIQGDRLAADGAWHVAAEAYAVAVARDPERNDIRIQLAHALKESGNLEAAERVYREVIRIDENEFETMVHLAHLLKNIGKFREAIDLFYIIDRNGLYSVESEISYLETLLSLQSVVAEENDDLVAADFVAKGNRARGAGWWEDAAIAYRAALSAEAEQPAIWVQLGHALKESGCAVDAAAAYRQALAHEPDNQETELHLAHLLKSEEQFADALQLFERLHASGAYDVGADIAYIRQRMEESADSSVTKSPDELPPAVENDTAAAYIRRGNELRDAGEWEDAAQAYNAALAREPGRAPIWTQLGHCLKEVGRILQAELAYRKARSLDPDGDAGLHLAHLFKMQGKLGDALELFETLQEAGLFDVDDEIRGLEAALAQAEDGDVGDVDGSEERRVEGGSDEDEGTDWISIADRHRAAQQWEDAGTCYRRALDRQPQLGHIWVQYGHCLKEGGQRDAAVAAYRAACALDEQDADPWLHLGFLLKSLGRRDEAIAAFRKLVALSDQPHIREEIRTLEERGVGEIVIGGSADIIQVVSPASAAASTAHASERPSVYTYRIERADERGVRGWVVLPDAPDTTVEIDILIGSVHYARTLNTISRADLRQAGVTGGRGGFQIMFAPELFDRGPVELSIGLPDGGRSHAVRIAAATQVPRRTPVRWDPGRTVSIIVPIHNAFDDVAECVKRLFTYTTAPARLILIDDASTDGRIIDLLRRVEAMDNVTVLRNERNRGFTYSVNRGIAYAARDDVVLLNSDARVTPRWLEGLLSAVAQDNGIGTVTAMSDRAGAFSAPDVGNDNCLPPGISEEEFARAFRRGSSNVSGSVSVPTGNGFCLYVRRALFDSVGLFDEMAFPRGYGEENEFCMRAVRAGWRHVIDDRTYVFHERGRSFGNEKDSLLEAGRAVVDRRYPEYARLISRFGTDPRLTLARFRARQAQSELALEGGRKHALFVLSTLSGGTPHTNQDLMKALSAQWACWVLVCDARVVTLSRLDGNGLAVVARHELVEPVEPITHVSFDYDRIVGGWLDLYEFDIVHIRHMGWHSLTLPRLARRSGAAVVMSLHDFHVVCPSIKLLDDSGAYCGGQCGSGEGDCAVELWPQDMMPRLKNGWVRYWRDRYAAALADCDAFVTTSPHARDTILRGLPALPKERFHVIPHGRDFPAFSSVVCPREGRDERVRILVPGNINQAKGRDVIMGLLERDTAGRLEFHIMGRHQFLSDHPRLIVHGPYHREEFAVLAEKIAPDVGAVFSIWDETWCHTLTELWAVGLPVIVLDYPTVAGRVRESGAGWVYSNDDLDTLYAAIISDLFDRQGIDKRYRAVAHWQETAAKEETAFIMSLRYQQVYGSAMERRAAESLVFRAPEAI</sequence>
<dbReference type="Pfam" id="PF13181">
    <property type="entry name" value="TPR_8"/>
    <property type="match status" value="1"/>
</dbReference>
<proteinExistence type="inferred from homology"/>
<dbReference type="RefSeq" id="WP_182955930.1">
    <property type="nucleotide sequence ID" value="NZ_JABEQM010000003.1"/>
</dbReference>
<keyword evidence="4" id="KW-0802">TPR repeat</keyword>
<feature type="repeat" description="TPR" evidence="4">
    <location>
        <begin position="335"/>
        <end position="368"/>
    </location>
</feature>
<evidence type="ECO:0000313" key="8">
    <source>
        <dbReference type="EMBL" id="MBB2201135.1"/>
    </source>
</evidence>
<dbReference type="SUPFAM" id="SSF53756">
    <property type="entry name" value="UDP-Glycosyltransferase/glycogen phosphorylase"/>
    <property type="match status" value="1"/>
</dbReference>
<dbReference type="SUPFAM" id="SSF53448">
    <property type="entry name" value="Nucleotide-diphospho-sugar transferases"/>
    <property type="match status" value="1"/>
</dbReference>
<accession>A0A7W4K6I9</accession>
<dbReference type="Proteomes" id="UP000578030">
    <property type="component" value="Unassembled WGS sequence"/>
</dbReference>
<keyword evidence="3" id="KW-0808">Transferase</keyword>
<evidence type="ECO:0000259" key="7">
    <source>
        <dbReference type="Pfam" id="PF13439"/>
    </source>
</evidence>
<dbReference type="InterPro" id="IPR029044">
    <property type="entry name" value="Nucleotide-diphossugar_trans"/>
</dbReference>
<feature type="region of interest" description="Disordered" evidence="5">
    <location>
        <begin position="451"/>
        <end position="475"/>
    </location>
</feature>
<gene>
    <name evidence="8" type="ORF">HLH28_05990</name>
</gene>
<keyword evidence="9" id="KW-1185">Reference proteome</keyword>
<dbReference type="Pfam" id="PF13432">
    <property type="entry name" value="TPR_16"/>
    <property type="match status" value="1"/>
</dbReference>
<dbReference type="Pfam" id="PF13414">
    <property type="entry name" value="TPR_11"/>
    <property type="match status" value="1"/>
</dbReference>
<dbReference type="Pfam" id="PF13439">
    <property type="entry name" value="Glyco_transf_4"/>
    <property type="match status" value="1"/>
</dbReference>
<dbReference type="EMBL" id="JABEQM010000003">
    <property type="protein sequence ID" value="MBB2201135.1"/>
    <property type="molecule type" value="Genomic_DNA"/>
</dbReference>
<evidence type="ECO:0000256" key="4">
    <source>
        <dbReference type="PROSITE-ProRule" id="PRU00339"/>
    </source>
</evidence>
<comment type="caution">
    <text evidence="8">The sequence shown here is derived from an EMBL/GenBank/DDBJ whole genome shotgun (WGS) entry which is preliminary data.</text>
</comment>
<feature type="repeat" description="TPR" evidence="4">
    <location>
        <begin position="104"/>
        <end position="137"/>
    </location>
</feature>
<feature type="repeat" description="TPR" evidence="4">
    <location>
        <begin position="543"/>
        <end position="576"/>
    </location>
</feature>
<dbReference type="Gene3D" id="3.40.50.2000">
    <property type="entry name" value="Glycogen Phosphorylase B"/>
    <property type="match status" value="2"/>
</dbReference>
<dbReference type="SUPFAM" id="SSF48452">
    <property type="entry name" value="TPR-like"/>
    <property type="match status" value="2"/>
</dbReference>
<reference evidence="8 9" key="1">
    <citation type="submission" date="2020-04" db="EMBL/GenBank/DDBJ databases">
        <title>Description of novel Gluconacetobacter.</title>
        <authorList>
            <person name="Sombolestani A."/>
        </authorList>
    </citation>
    <scope>NUCLEOTIDE SEQUENCE [LARGE SCALE GENOMIC DNA]</scope>
    <source>
        <strain evidence="8 9">LMG 27802</strain>
    </source>
</reference>
<dbReference type="InterPro" id="IPR028098">
    <property type="entry name" value="Glyco_trans_4-like_N"/>
</dbReference>
<dbReference type="Gene3D" id="1.25.40.10">
    <property type="entry name" value="Tetratricopeptide repeat domain"/>
    <property type="match status" value="4"/>
</dbReference>
<name>A0A7W4K6I9_9PROT</name>
<feature type="domain" description="Glycosyltransferase subfamily 4-like N-terminal" evidence="7">
    <location>
        <begin position="1025"/>
        <end position="1226"/>
    </location>
</feature>
<dbReference type="GO" id="GO:0016757">
    <property type="term" value="F:glycosyltransferase activity"/>
    <property type="evidence" value="ECO:0007669"/>
    <property type="project" value="UniProtKB-KW"/>
</dbReference>
<dbReference type="InterPro" id="IPR019734">
    <property type="entry name" value="TPR_rpt"/>
</dbReference>
<feature type="repeat" description="TPR" evidence="4">
    <location>
        <begin position="232"/>
        <end position="265"/>
    </location>
</feature>
<feature type="domain" description="Glycosyltransferase 2-like" evidence="6">
    <location>
        <begin position="737"/>
        <end position="844"/>
    </location>
</feature>
<evidence type="ECO:0000256" key="2">
    <source>
        <dbReference type="ARBA" id="ARBA00022676"/>
    </source>
</evidence>
<protein>
    <submittedName>
        <fullName evidence="8">Tetratricopeptide repeat protein</fullName>
    </submittedName>
</protein>
<feature type="repeat" description="TPR" evidence="4">
    <location>
        <begin position="369"/>
        <end position="402"/>
    </location>
</feature>
<evidence type="ECO:0000259" key="6">
    <source>
        <dbReference type="Pfam" id="PF00535"/>
    </source>
</evidence>
<dbReference type="PANTHER" id="PTHR43179:SF12">
    <property type="entry name" value="GALACTOFURANOSYLTRANSFERASE GLFT2"/>
    <property type="match status" value="1"/>
</dbReference>
<dbReference type="InterPro" id="IPR011990">
    <property type="entry name" value="TPR-like_helical_dom_sf"/>
</dbReference>
<comment type="similarity">
    <text evidence="1">Belongs to the glycosyltransferase 2 family.</text>
</comment>
<evidence type="ECO:0000256" key="5">
    <source>
        <dbReference type="SAM" id="MobiDB-lite"/>
    </source>
</evidence>
<evidence type="ECO:0000313" key="9">
    <source>
        <dbReference type="Proteomes" id="UP000578030"/>
    </source>
</evidence>
<feature type="compositionally biased region" description="Acidic residues" evidence="5">
    <location>
        <begin position="451"/>
        <end position="460"/>
    </location>
</feature>
<dbReference type="Gene3D" id="3.90.550.10">
    <property type="entry name" value="Spore Coat Polysaccharide Biosynthesis Protein SpsA, Chain A"/>
    <property type="match status" value="1"/>
</dbReference>
<evidence type="ECO:0000256" key="3">
    <source>
        <dbReference type="ARBA" id="ARBA00022679"/>
    </source>
</evidence>
<keyword evidence="2" id="KW-0328">Glycosyltransferase</keyword>
<dbReference type="SMART" id="SM00028">
    <property type="entry name" value="TPR"/>
    <property type="match status" value="7"/>
</dbReference>
<dbReference type="PROSITE" id="PS50005">
    <property type="entry name" value="TPR"/>
    <property type="match status" value="5"/>
</dbReference>
<dbReference type="InterPro" id="IPR001173">
    <property type="entry name" value="Glyco_trans_2-like"/>
</dbReference>